<accession>A0A481Z1K3</accession>
<protein>
    <submittedName>
        <fullName evidence="1">Uncharacterized protein</fullName>
    </submittedName>
</protein>
<sequence length="127" mass="15179">MTKLNATIFDFGTKNESCIRFNEVLNCLIKFEDGKTKIYFSSKDDALKWTKKMTQSHHDRGILVGSKNDSLIKKYSMFRINEKLYHILWYIMEDKLIYDETTGEWTSKIKNIKSNKYANEWLKEYNL</sequence>
<reference evidence="1" key="1">
    <citation type="journal article" date="2019" name="MBio">
        <title>Virus Genomes from Deep Sea Sediments Expand the Ocean Megavirome and Support Independent Origins of Viral Gigantism.</title>
        <authorList>
            <person name="Backstrom D."/>
            <person name="Yutin N."/>
            <person name="Jorgensen S.L."/>
            <person name="Dharamshi J."/>
            <person name="Homa F."/>
            <person name="Zaremba-Niedwiedzka K."/>
            <person name="Spang A."/>
            <person name="Wolf Y.I."/>
            <person name="Koonin E.V."/>
            <person name="Ettema T.J."/>
        </authorList>
    </citation>
    <scope>NUCLEOTIDE SEQUENCE</scope>
</reference>
<proteinExistence type="predicted"/>
<organism evidence="1">
    <name type="scientific">Pithovirus LCPAC001</name>
    <dbReference type="NCBI Taxonomy" id="2506585"/>
    <lineage>
        <taxon>Viruses</taxon>
        <taxon>Pithoviruses</taxon>
    </lineage>
</organism>
<gene>
    <name evidence="1" type="ORF">LCPAC001_00430</name>
</gene>
<name>A0A481Z1K3_9VIRU</name>
<evidence type="ECO:0000313" key="1">
    <source>
        <dbReference type="EMBL" id="QBK89533.1"/>
    </source>
</evidence>
<dbReference type="EMBL" id="MK500427">
    <property type="protein sequence ID" value="QBK89533.1"/>
    <property type="molecule type" value="Genomic_DNA"/>
</dbReference>